<feature type="domain" description="HTH myb-type" evidence="11">
    <location>
        <begin position="62"/>
        <end position="116"/>
    </location>
</feature>
<dbReference type="GO" id="GO:0003677">
    <property type="term" value="F:DNA binding"/>
    <property type="evidence" value="ECO:0007669"/>
    <property type="project" value="UniProtKB-KW"/>
</dbReference>
<dbReference type="InterPro" id="IPR001005">
    <property type="entry name" value="SANT/Myb"/>
</dbReference>
<organism evidence="12 13">
    <name type="scientific">Acacia crassicarpa</name>
    <name type="common">northern wattle</name>
    <dbReference type="NCBI Taxonomy" id="499986"/>
    <lineage>
        <taxon>Eukaryota</taxon>
        <taxon>Viridiplantae</taxon>
        <taxon>Streptophyta</taxon>
        <taxon>Embryophyta</taxon>
        <taxon>Tracheophyta</taxon>
        <taxon>Spermatophyta</taxon>
        <taxon>Magnoliopsida</taxon>
        <taxon>eudicotyledons</taxon>
        <taxon>Gunneridae</taxon>
        <taxon>Pentapetalae</taxon>
        <taxon>rosids</taxon>
        <taxon>fabids</taxon>
        <taxon>Fabales</taxon>
        <taxon>Fabaceae</taxon>
        <taxon>Caesalpinioideae</taxon>
        <taxon>mimosoid clade</taxon>
        <taxon>Acacieae</taxon>
        <taxon>Acacia</taxon>
    </lineage>
</organism>
<feature type="domain" description="Myb-like" evidence="10">
    <location>
        <begin position="62"/>
        <end position="112"/>
    </location>
</feature>
<evidence type="ECO:0000313" key="12">
    <source>
        <dbReference type="EMBL" id="KAK4265621.1"/>
    </source>
</evidence>
<keyword evidence="6" id="KW-0804">Transcription</keyword>
<name>A0AAE1JAR2_9FABA</name>
<feature type="domain" description="Myb-like" evidence="10">
    <location>
        <begin position="9"/>
        <end position="61"/>
    </location>
</feature>
<dbReference type="Pfam" id="PF00249">
    <property type="entry name" value="Myb_DNA-binding"/>
    <property type="match status" value="2"/>
</dbReference>
<comment type="caution">
    <text evidence="12">The sequence shown here is derived from an EMBL/GenBank/DDBJ whole genome shotgun (WGS) entry which is preliminary data.</text>
</comment>
<evidence type="ECO:0000259" key="10">
    <source>
        <dbReference type="PROSITE" id="PS50090"/>
    </source>
</evidence>
<keyword evidence="3" id="KW-0805">Transcription regulation</keyword>
<evidence type="ECO:0000256" key="6">
    <source>
        <dbReference type="ARBA" id="ARBA00023163"/>
    </source>
</evidence>
<keyword evidence="13" id="KW-1185">Reference proteome</keyword>
<dbReference type="PANTHER" id="PTHR47999">
    <property type="entry name" value="TRANSCRIPTION FACTOR MYB8-RELATED-RELATED"/>
    <property type="match status" value="1"/>
</dbReference>
<gene>
    <name evidence="12" type="ORF">QN277_026648</name>
</gene>
<dbReference type="GO" id="GO:0005634">
    <property type="term" value="C:nucleus"/>
    <property type="evidence" value="ECO:0007669"/>
    <property type="project" value="UniProtKB-SubCell"/>
</dbReference>
<evidence type="ECO:0000256" key="8">
    <source>
        <dbReference type="ARBA" id="ARBA00083772"/>
    </source>
</evidence>
<dbReference type="InterPro" id="IPR015495">
    <property type="entry name" value="Myb_TF_plants"/>
</dbReference>
<accession>A0AAE1JAR2</accession>
<evidence type="ECO:0000256" key="4">
    <source>
        <dbReference type="ARBA" id="ARBA00023125"/>
    </source>
</evidence>
<keyword evidence="5" id="KW-0010">Activator</keyword>
<keyword evidence="4" id="KW-0238">DNA-binding</keyword>
<feature type="region of interest" description="Disordered" evidence="9">
    <location>
        <begin position="119"/>
        <end position="159"/>
    </location>
</feature>
<protein>
    <recommendedName>
        <fullName evidence="8">Myb-related protein 123</fullName>
    </recommendedName>
</protein>
<dbReference type="PROSITE" id="PS50090">
    <property type="entry name" value="MYB_LIKE"/>
    <property type="match status" value="2"/>
</dbReference>
<dbReference type="AlphaFoldDB" id="A0AAE1JAR2"/>
<dbReference type="Gene3D" id="1.10.10.60">
    <property type="entry name" value="Homeodomain-like"/>
    <property type="match status" value="2"/>
</dbReference>
<dbReference type="InterPro" id="IPR017930">
    <property type="entry name" value="Myb_dom"/>
</dbReference>
<evidence type="ECO:0000313" key="13">
    <source>
        <dbReference type="Proteomes" id="UP001293593"/>
    </source>
</evidence>
<feature type="domain" description="HTH myb-type" evidence="11">
    <location>
        <begin position="9"/>
        <end position="61"/>
    </location>
</feature>
<dbReference type="FunFam" id="1.10.10.60:FF:000001">
    <property type="entry name" value="MYB-related transcription factor"/>
    <property type="match status" value="1"/>
</dbReference>
<sequence>MGRSPCCSKEGLNRGAWTAHEDKILKDFISVHGEGRWRSLPKRAGLKRCGKSCRLRWLNYLRPDIKRGNITPDEEELIVRLHKLLGNRWSLIAGRLPGRTDNEIKNYWNTNLGKKVKNQHHNRLHHQNNNVTSSAQPKTDKAFKNNDNNPVNLKPESISLPSPHSLFNVVRTKATKCSKVVITPRPPPPPPSRLLLQITDTETELLHHPMEDVATAADYNQTTGLLGGADDKSSSRLLVVEKDRHHHYQEPSSSMIAADFSVGEICLSDLLNSDFSGMCDFSNNNSVDGLSPSSDQQPFVFSDDILNDWMQSNNGEDTNVGNNLHSFTSFLESSETWLAE</sequence>
<dbReference type="FunFam" id="1.10.10.60:FF:000302">
    <property type="entry name" value="Transcription factor TT2"/>
    <property type="match status" value="1"/>
</dbReference>
<comment type="subcellular location">
    <subcellularLocation>
        <location evidence="1">Nucleus</location>
    </subcellularLocation>
</comment>
<dbReference type="PANTHER" id="PTHR47999:SF96">
    <property type="entry name" value="TRANSCRIPTION REPRESSOR MYB6-LIKE"/>
    <property type="match status" value="1"/>
</dbReference>
<evidence type="ECO:0000256" key="2">
    <source>
        <dbReference type="ARBA" id="ARBA00022737"/>
    </source>
</evidence>
<dbReference type="Proteomes" id="UP001293593">
    <property type="component" value="Unassembled WGS sequence"/>
</dbReference>
<dbReference type="PROSITE" id="PS51294">
    <property type="entry name" value="HTH_MYB"/>
    <property type="match status" value="2"/>
</dbReference>
<evidence type="ECO:0000259" key="11">
    <source>
        <dbReference type="PROSITE" id="PS51294"/>
    </source>
</evidence>
<dbReference type="InterPro" id="IPR009057">
    <property type="entry name" value="Homeodomain-like_sf"/>
</dbReference>
<evidence type="ECO:0000256" key="9">
    <source>
        <dbReference type="SAM" id="MobiDB-lite"/>
    </source>
</evidence>
<proteinExistence type="predicted"/>
<evidence type="ECO:0000256" key="5">
    <source>
        <dbReference type="ARBA" id="ARBA00023159"/>
    </source>
</evidence>
<evidence type="ECO:0000256" key="7">
    <source>
        <dbReference type="ARBA" id="ARBA00023242"/>
    </source>
</evidence>
<reference evidence="12" key="1">
    <citation type="submission" date="2023-10" db="EMBL/GenBank/DDBJ databases">
        <title>Chromosome-level genome of the transformable northern wattle, Acacia crassicarpa.</title>
        <authorList>
            <person name="Massaro I."/>
            <person name="Sinha N.R."/>
            <person name="Poethig S."/>
            <person name="Leichty A.R."/>
        </authorList>
    </citation>
    <scope>NUCLEOTIDE SEQUENCE</scope>
    <source>
        <strain evidence="12">Acra3RX</strain>
        <tissue evidence="12">Leaf</tissue>
    </source>
</reference>
<dbReference type="SUPFAM" id="SSF46689">
    <property type="entry name" value="Homeodomain-like"/>
    <property type="match status" value="1"/>
</dbReference>
<dbReference type="SMART" id="SM00717">
    <property type="entry name" value="SANT"/>
    <property type="match status" value="2"/>
</dbReference>
<keyword evidence="2" id="KW-0677">Repeat</keyword>
<dbReference type="EMBL" id="JAWXYG010000008">
    <property type="protein sequence ID" value="KAK4265621.1"/>
    <property type="molecule type" value="Genomic_DNA"/>
</dbReference>
<evidence type="ECO:0000256" key="1">
    <source>
        <dbReference type="ARBA" id="ARBA00004123"/>
    </source>
</evidence>
<dbReference type="CDD" id="cd00167">
    <property type="entry name" value="SANT"/>
    <property type="match status" value="2"/>
</dbReference>
<keyword evidence="7" id="KW-0539">Nucleus</keyword>
<evidence type="ECO:0000256" key="3">
    <source>
        <dbReference type="ARBA" id="ARBA00023015"/>
    </source>
</evidence>